<dbReference type="SUPFAM" id="SSF56112">
    <property type="entry name" value="Protein kinase-like (PK-like)"/>
    <property type="match status" value="1"/>
</dbReference>
<dbReference type="Pfam" id="PF00069">
    <property type="entry name" value="Pkinase"/>
    <property type="match status" value="1"/>
</dbReference>
<sequence>MITSMHSQNLDALRLSMPSKRFTTGTSLRIALHAMNAMADLHNAGFVHRNVKPSAFCFGASASTRRTLLLTDFSLVRQYVVTPESRTSELRRARERVVFRGCPRYCSVNVHRLHEHSRHDDLTSVLYMAVEMITGALPWDKAAKKGVGAMKNEMTPEKQFENCPVELVDLYKHLMSMSYYESPDYSKFSQGIMKALNAKKIDLEDPYDWEEGGRYFYYKIKAQREQEQMQQAPNNQSMVTAKSQMSTASSDHEIYIPEVSDVNTLGPASNSLKAQI</sequence>
<dbReference type="EMBL" id="AZBU02000003">
    <property type="protein sequence ID" value="TKR89076.1"/>
    <property type="molecule type" value="Genomic_DNA"/>
</dbReference>
<evidence type="ECO:0000259" key="1">
    <source>
        <dbReference type="PROSITE" id="PS50011"/>
    </source>
</evidence>
<evidence type="ECO:0000313" key="2">
    <source>
        <dbReference type="EMBL" id="TKR89076.1"/>
    </source>
</evidence>
<dbReference type="PROSITE" id="PS50011">
    <property type="entry name" value="PROTEIN_KINASE_DOM"/>
    <property type="match status" value="1"/>
</dbReference>
<dbReference type="InterPro" id="IPR050235">
    <property type="entry name" value="CK1_Ser-Thr_kinase"/>
</dbReference>
<name>A0A4U5NZJ6_STECR</name>
<dbReference type="AlphaFoldDB" id="A0A4U5NZJ6"/>
<evidence type="ECO:0000313" key="3">
    <source>
        <dbReference type="Proteomes" id="UP000298663"/>
    </source>
</evidence>
<dbReference type="GO" id="GO:0004672">
    <property type="term" value="F:protein kinase activity"/>
    <property type="evidence" value="ECO:0007669"/>
    <property type="project" value="InterPro"/>
</dbReference>
<comment type="caution">
    <text evidence="2">The sequence shown here is derived from an EMBL/GenBank/DDBJ whole genome shotgun (WGS) entry which is preliminary data.</text>
</comment>
<organism evidence="2 3">
    <name type="scientific">Steinernema carpocapsae</name>
    <name type="common">Entomopathogenic nematode</name>
    <dbReference type="NCBI Taxonomy" id="34508"/>
    <lineage>
        <taxon>Eukaryota</taxon>
        <taxon>Metazoa</taxon>
        <taxon>Ecdysozoa</taxon>
        <taxon>Nematoda</taxon>
        <taxon>Chromadorea</taxon>
        <taxon>Rhabditida</taxon>
        <taxon>Tylenchina</taxon>
        <taxon>Panagrolaimomorpha</taxon>
        <taxon>Strongyloidoidea</taxon>
        <taxon>Steinernematidae</taxon>
        <taxon>Steinernema</taxon>
    </lineage>
</organism>
<reference evidence="2 3" key="1">
    <citation type="journal article" date="2015" name="Genome Biol.">
        <title>Comparative genomics of Steinernema reveals deeply conserved gene regulatory networks.</title>
        <authorList>
            <person name="Dillman A.R."/>
            <person name="Macchietto M."/>
            <person name="Porter C.F."/>
            <person name="Rogers A."/>
            <person name="Williams B."/>
            <person name="Antoshechkin I."/>
            <person name="Lee M.M."/>
            <person name="Goodwin Z."/>
            <person name="Lu X."/>
            <person name="Lewis E.E."/>
            <person name="Goodrich-Blair H."/>
            <person name="Stock S.P."/>
            <person name="Adams B.J."/>
            <person name="Sternberg P.W."/>
            <person name="Mortazavi A."/>
        </authorList>
    </citation>
    <scope>NUCLEOTIDE SEQUENCE [LARGE SCALE GENOMIC DNA]</scope>
    <source>
        <strain evidence="2 3">ALL</strain>
    </source>
</reference>
<feature type="domain" description="Protein kinase" evidence="1">
    <location>
        <begin position="1"/>
        <end position="196"/>
    </location>
</feature>
<reference evidence="2 3" key="2">
    <citation type="journal article" date="2019" name="G3 (Bethesda)">
        <title>Hybrid Assembly of the Genome of the Entomopathogenic Nematode Steinernema carpocapsae Identifies the X-Chromosome.</title>
        <authorList>
            <person name="Serra L."/>
            <person name="Macchietto M."/>
            <person name="Macias-Munoz A."/>
            <person name="McGill C.J."/>
            <person name="Rodriguez I.M."/>
            <person name="Rodriguez B."/>
            <person name="Murad R."/>
            <person name="Mortazavi A."/>
        </authorList>
    </citation>
    <scope>NUCLEOTIDE SEQUENCE [LARGE SCALE GENOMIC DNA]</scope>
    <source>
        <strain evidence="2 3">ALL</strain>
    </source>
</reference>
<dbReference type="InterPro" id="IPR011009">
    <property type="entry name" value="Kinase-like_dom_sf"/>
</dbReference>
<dbReference type="PANTHER" id="PTHR11909">
    <property type="entry name" value="CASEIN KINASE-RELATED"/>
    <property type="match status" value="1"/>
</dbReference>
<dbReference type="Gene3D" id="1.10.510.10">
    <property type="entry name" value="Transferase(Phosphotransferase) domain 1"/>
    <property type="match status" value="1"/>
</dbReference>
<keyword evidence="3" id="KW-1185">Reference proteome</keyword>
<dbReference type="InterPro" id="IPR000719">
    <property type="entry name" value="Prot_kinase_dom"/>
</dbReference>
<dbReference type="Proteomes" id="UP000298663">
    <property type="component" value="Unassembled WGS sequence"/>
</dbReference>
<protein>
    <recommendedName>
        <fullName evidence="1">Protein kinase domain-containing protein</fullName>
    </recommendedName>
</protein>
<proteinExistence type="predicted"/>
<accession>A0A4U5NZJ6</accession>
<gene>
    <name evidence="2" type="ORF">L596_013233</name>
</gene>
<dbReference type="GO" id="GO:0005524">
    <property type="term" value="F:ATP binding"/>
    <property type="evidence" value="ECO:0007669"/>
    <property type="project" value="InterPro"/>
</dbReference>